<dbReference type="AlphaFoldDB" id="K1PKR2"/>
<dbReference type="HOGENOM" id="CLU_872249_0_0_1"/>
<dbReference type="EMBL" id="JH818874">
    <property type="protein sequence ID" value="EKC22293.1"/>
    <property type="molecule type" value="Genomic_DNA"/>
</dbReference>
<dbReference type="GO" id="GO:0016020">
    <property type="term" value="C:membrane"/>
    <property type="evidence" value="ECO:0007669"/>
    <property type="project" value="UniProtKB-SubCell"/>
</dbReference>
<evidence type="ECO:0000256" key="3">
    <source>
        <dbReference type="ARBA" id="ARBA00022692"/>
    </source>
</evidence>
<keyword evidence="5" id="KW-0472">Membrane</keyword>
<sequence length="319" mass="35012">MAEILNLGIYYLDKAVTNLGYQRKDFEQTAGEVTETVRTKASEAMAFHGSRFFLRIGGLSGAAAVSLAAYGAHAFKAEDEKGEQLKRTFDTGNKMHMVHSVALMCSPLCGRPYLTGTLLTAGILLFSGSCYIHAMTGNTKIRYVTPYGGFALIFAWLSMLFGPNRAEAVLLCGQDVRRLTNLAYPTATVDLKEILAKEQFIDALRDPDMRLRIKQARPVDLNDTVRHAVELHAFQNADKKMQKSQGYVRAAEKTSVKSKKNPGASGGFAPGSTGVFQLSQHFEKIQELSILIQDVDTVFVIVNCQDPTLAVCCDAGWIE</sequence>
<dbReference type="Pfam" id="PF04241">
    <property type="entry name" value="DUF423"/>
    <property type="match status" value="1"/>
</dbReference>
<evidence type="ECO:0000313" key="6">
    <source>
        <dbReference type="EMBL" id="EKC22293.1"/>
    </source>
</evidence>
<keyword evidence="4" id="KW-1133">Transmembrane helix</keyword>
<name>K1PKR2_MAGGI</name>
<evidence type="ECO:0000256" key="5">
    <source>
        <dbReference type="ARBA" id="ARBA00023136"/>
    </source>
</evidence>
<reference evidence="6" key="1">
    <citation type="journal article" date="2012" name="Nature">
        <title>The oyster genome reveals stress adaptation and complexity of shell formation.</title>
        <authorList>
            <person name="Zhang G."/>
            <person name="Fang X."/>
            <person name="Guo X."/>
            <person name="Li L."/>
            <person name="Luo R."/>
            <person name="Xu F."/>
            <person name="Yang P."/>
            <person name="Zhang L."/>
            <person name="Wang X."/>
            <person name="Qi H."/>
            <person name="Xiong Z."/>
            <person name="Que H."/>
            <person name="Xie Y."/>
            <person name="Holland P.W."/>
            <person name="Paps J."/>
            <person name="Zhu Y."/>
            <person name="Wu F."/>
            <person name="Chen Y."/>
            <person name="Wang J."/>
            <person name="Peng C."/>
            <person name="Meng J."/>
            <person name="Yang L."/>
            <person name="Liu J."/>
            <person name="Wen B."/>
            <person name="Zhang N."/>
            <person name="Huang Z."/>
            <person name="Zhu Q."/>
            <person name="Feng Y."/>
            <person name="Mount A."/>
            <person name="Hedgecock D."/>
            <person name="Xu Z."/>
            <person name="Liu Y."/>
            <person name="Domazet-Loso T."/>
            <person name="Du Y."/>
            <person name="Sun X."/>
            <person name="Zhang S."/>
            <person name="Liu B."/>
            <person name="Cheng P."/>
            <person name="Jiang X."/>
            <person name="Li J."/>
            <person name="Fan D."/>
            <person name="Wang W."/>
            <person name="Fu W."/>
            <person name="Wang T."/>
            <person name="Wang B."/>
            <person name="Zhang J."/>
            <person name="Peng Z."/>
            <person name="Li Y."/>
            <person name="Li N."/>
            <person name="Wang J."/>
            <person name="Chen M."/>
            <person name="He Y."/>
            <person name="Tan F."/>
            <person name="Song X."/>
            <person name="Zheng Q."/>
            <person name="Huang R."/>
            <person name="Yang H."/>
            <person name="Du X."/>
            <person name="Chen L."/>
            <person name="Yang M."/>
            <person name="Gaffney P.M."/>
            <person name="Wang S."/>
            <person name="Luo L."/>
            <person name="She Z."/>
            <person name="Ming Y."/>
            <person name="Huang W."/>
            <person name="Zhang S."/>
            <person name="Huang B."/>
            <person name="Zhang Y."/>
            <person name="Qu T."/>
            <person name="Ni P."/>
            <person name="Miao G."/>
            <person name="Wang J."/>
            <person name="Wang Q."/>
            <person name="Steinberg C.E."/>
            <person name="Wang H."/>
            <person name="Li N."/>
            <person name="Qian L."/>
            <person name="Zhang G."/>
            <person name="Li Y."/>
            <person name="Yang H."/>
            <person name="Liu X."/>
            <person name="Wang J."/>
            <person name="Yin Y."/>
            <person name="Wang J."/>
        </authorList>
    </citation>
    <scope>NUCLEOTIDE SEQUENCE [LARGE SCALE GENOMIC DNA]</scope>
    <source>
        <strain evidence="6">05x7-T-G4-1.051#20</strain>
    </source>
</reference>
<protein>
    <submittedName>
        <fullName evidence="6">UPF0451 protein C17orf61-like protein</fullName>
    </submittedName>
</protein>
<dbReference type="PANTHER" id="PTHR43461:SF1">
    <property type="entry name" value="TRANSMEMBRANE PROTEIN 256"/>
    <property type="match status" value="1"/>
</dbReference>
<dbReference type="InterPro" id="IPR006696">
    <property type="entry name" value="DUF423"/>
</dbReference>
<evidence type="ECO:0000256" key="2">
    <source>
        <dbReference type="ARBA" id="ARBA00006208"/>
    </source>
</evidence>
<keyword evidence="3" id="KW-0812">Transmembrane</keyword>
<evidence type="ECO:0000256" key="1">
    <source>
        <dbReference type="ARBA" id="ARBA00004141"/>
    </source>
</evidence>
<evidence type="ECO:0000256" key="4">
    <source>
        <dbReference type="ARBA" id="ARBA00022989"/>
    </source>
</evidence>
<proteinExistence type="inferred from homology"/>
<comment type="similarity">
    <text evidence="2">Belongs to the TMEM256 family.</text>
</comment>
<dbReference type="PANTHER" id="PTHR43461">
    <property type="entry name" value="TRANSMEMBRANE PROTEIN 256"/>
    <property type="match status" value="1"/>
</dbReference>
<dbReference type="InParanoid" id="K1PKR2"/>
<accession>K1PKR2</accession>
<organism evidence="6">
    <name type="scientific">Magallana gigas</name>
    <name type="common">Pacific oyster</name>
    <name type="synonym">Crassostrea gigas</name>
    <dbReference type="NCBI Taxonomy" id="29159"/>
    <lineage>
        <taxon>Eukaryota</taxon>
        <taxon>Metazoa</taxon>
        <taxon>Spiralia</taxon>
        <taxon>Lophotrochozoa</taxon>
        <taxon>Mollusca</taxon>
        <taxon>Bivalvia</taxon>
        <taxon>Autobranchia</taxon>
        <taxon>Pteriomorphia</taxon>
        <taxon>Ostreida</taxon>
        <taxon>Ostreoidea</taxon>
        <taxon>Ostreidae</taxon>
        <taxon>Magallana</taxon>
    </lineage>
</organism>
<gene>
    <name evidence="6" type="ORF">CGI_10002519</name>
</gene>
<comment type="subcellular location">
    <subcellularLocation>
        <location evidence="1">Membrane</location>
        <topology evidence="1">Multi-pass membrane protein</topology>
    </subcellularLocation>
</comment>